<dbReference type="OrthoDB" id="319724at2"/>
<evidence type="ECO:0000313" key="4">
    <source>
        <dbReference type="EMBL" id="TQL63004.1"/>
    </source>
</evidence>
<comment type="caution">
    <text evidence="4">The sequence shown here is derived from an EMBL/GenBank/DDBJ whole genome shotgun (WGS) entry which is preliminary data.</text>
</comment>
<dbReference type="InterPro" id="IPR036291">
    <property type="entry name" value="NAD(P)-bd_dom_sf"/>
</dbReference>
<reference evidence="4 5" key="1">
    <citation type="submission" date="2019-06" db="EMBL/GenBank/DDBJ databases">
        <title>Sequencing the genomes of 1000 actinobacteria strains.</title>
        <authorList>
            <person name="Klenk H.-P."/>
        </authorList>
    </citation>
    <scope>NUCLEOTIDE SEQUENCE [LARGE SCALE GENOMIC DNA]</scope>
    <source>
        <strain evidence="4 5">DSM 8251</strain>
    </source>
</reference>
<keyword evidence="5" id="KW-1185">Reference proteome</keyword>
<accession>A0A542ZRL8</accession>
<evidence type="ECO:0000256" key="1">
    <source>
        <dbReference type="ARBA" id="ARBA00006328"/>
    </source>
</evidence>
<dbReference type="SUPFAM" id="SSF51735">
    <property type="entry name" value="NAD(P)-binding Rossmann-fold domains"/>
    <property type="match status" value="1"/>
</dbReference>
<name>A0A542ZRL8_9ACTN</name>
<sequence length="286" mass="29256">MTYIVHGATGAQGSPVLSSLAARGASPIAAVRTPDTLPAGTASVAVDLSDADALTGIYRGAKGVFIHLPMGAPADTKAQAAAIATAVTTARPDRVVISTSGQIIDQPGSPLQAPDNSPLMTLIREVTAAGVSTAVVAPRLYLENLLLPVIAGPAREEGVLRYPLPETFPVSWSSHLDVAATVAHLLTDPTITGNVAVGHLPALTGPDLASAFTSHLGRDVHFEAITPDAFGELITPLFGPAAAPVIALYQALNTQDGNVIAEANSAQKLLGLSPRPITQWLSELGV</sequence>
<dbReference type="EMBL" id="VFOR01000001">
    <property type="protein sequence ID" value="TQL63004.1"/>
    <property type="molecule type" value="Genomic_DNA"/>
</dbReference>
<organism evidence="4 5">
    <name type="scientific">Propioniferax innocua</name>
    <dbReference type="NCBI Taxonomy" id="1753"/>
    <lineage>
        <taxon>Bacteria</taxon>
        <taxon>Bacillati</taxon>
        <taxon>Actinomycetota</taxon>
        <taxon>Actinomycetes</taxon>
        <taxon>Propionibacteriales</taxon>
        <taxon>Propionibacteriaceae</taxon>
        <taxon>Propioniferax</taxon>
    </lineage>
</organism>
<dbReference type="PANTHER" id="PTHR42748">
    <property type="entry name" value="NITROGEN METABOLITE REPRESSION PROTEIN NMRA FAMILY MEMBER"/>
    <property type="match status" value="1"/>
</dbReference>
<dbReference type="RefSeq" id="WP_142092778.1">
    <property type="nucleotide sequence ID" value="NZ_BAAAMD010000001.1"/>
</dbReference>
<dbReference type="InterPro" id="IPR051164">
    <property type="entry name" value="NmrA-like_oxidored"/>
</dbReference>
<evidence type="ECO:0000313" key="5">
    <source>
        <dbReference type="Proteomes" id="UP000316196"/>
    </source>
</evidence>
<dbReference type="Gene3D" id="3.40.50.720">
    <property type="entry name" value="NAD(P)-binding Rossmann-like Domain"/>
    <property type="match status" value="1"/>
</dbReference>
<evidence type="ECO:0000256" key="2">
    <source>
        <dbReference type="ARBA" id="ARBA00022857"/>
    </source>
</evidence>
<keyword evidence="2" id="KW-0521">NADP</keyword>
<protein>
    <submittedName>
        <fullName evidence="4">Uncharacterized protein YbjT (DUF2867 family)</fullName>
    </submittedName>
</protein>
<feature type="domain" description="NmrA-like" evidence="3">
    <location>
        <begin position="4"/>
        <end position="252"/>
    </location>
</feature>
<dbReference type="AlphaFoldDB" id="A0A542ZRL8"/>
<comment type="similarity">
    <text evidence="1">Belongs to the NmrA-type oxidoreductase family.</text>
</comment>
<proteinExistence type="inferred from homology"/>
<dbReference type="Pfam" id="PF05368">
    <property type="entry name" value="NmrA"/>
    <property type="match status" value="1"/>
</dbReference>
<gene>
    <name evidence="4" type="ORF">FB460_0802</name>
</gene>
<dbReference type="Proteomes" id="UP000316196">
    <property type="component" value="Unassembled WGS sequence"/>
</dbReference>
<dbReference type="InterPro" id="IPR008030">
    <property type="entry name" value="NmrA-like"/>
</dbReference>
<dbReference type="PANTHER" id="PTHR42748:SF7">
    <property type="entry name" value="NMRA LIKE REDOX SENSOR 1-RELATED"/>
    <property type="match status" value="1"/>
</dbReference>
<evidence type="ECO:0000259" key="3">
    <source>
        <dbReference type="Pfam" id="PF05368"/>
    </source>
</evidence>